<keyword evidence="1" id="KW-1133">Transmembrane helix</keyword>
<gene>
    <name evidence="2" type="ORF">TIFTF001_024413</name>
</gene>
<accession>A0AA88AM17</accession>
<feature type="transmembrane region" description="Helical" evidence="1">
    <location>
        <begin position="25"/>
        <end position="44"/>
    </location>
</feature>
<protein>
    <submittedName>
        <fullName evidence="2">Uncharacterized protein</fullName>
    </submittedName>
</protein>
<evidence type="ECO:0000313" key="3">
    <source>
        <dbReference type="Proteomes" id="UP001187192"/>
    </source>
</evidence>
<dbReference type="Proteomes" id="UP001187192">
    <property type="component" value="Unassembled WGS sequence"/>
</dbReference>
<name>A0AA88AM17_FICCA</name>
<evidence type="ECO:0000256" key="1">
    <source>
        <dbReference type="SAM" id="Phobius"/>
    </source>
</evidence>
<keyword evidence="1" id="KW-0812">Transmembrane</keyword>
<evidence type="ECO:0000313" key="2">
    <source>
        <dbReference type="EMBL" id="GMN55294.1"/>
    </source>
</evidence>
<sequence length="90" mass="9519">MPKPAGHCTCTAKAVRVAGKQSYRLAPVAAPSVHVLLGMLALFLHPPCKLMPMGLASAHAGLRTKPPCGAWFLPVVPYPNVPIKVLIIKT</sequence>
<proteinExistence type="predicted"/>
<organism evidence="2 3">
    <name type="scientific">Ficus carica</name>
    <name type="common">Common fig</name>
    <dbReference type="NCBI Taxonomy" id="3494"/>
    <lineage>
        <taxon>Eukaryota</taxon>
        <taxon>Viridiplantae</taxon>
        <taxon>Streptophyta</taxon>
        <taxon>Embryophyta</taxon>
        <taxon>Tracheophyta</taxon>
        <taxon>Spermatophyta</taxon>
        <taxon>Magnoliopsida</taxon>
        <taxon>eudicotyledons</taxon>
        <taxon>Gunneridae</taxon>
        <taxon>Pentapetalae</taxon>
        <taxon>rosids</taxon>
        <taxon>fabids</taxon>
        <taxon>Rosales</taxon>
        <taxon>Moraceae</taxon>
        <taxon>Ficeae</taxon>
        <taxon>Ficus</taxon>
    </lineage>
</organism>
<keyword evidence="1" id="KW-0472">Membrane</keyword>
<keyword evidence="3" id="KW-1185">Reference proteome</keyword>
<dbReference type="EMBL" id="BTGU01000056">
    <property type="protein sequence ID" value="GMN55294.1"/>
    <property type="molecule type" value="Genomic_DNA"/>
</dbReference>
<dbReference type="AlphaFoldDB" id="A0AA88AM17"/>
<comment type="caution">
    <text evidence="2">The sequence shown here is derived from an EMBL/GenBank/DDBJ whole genome shotgun (WGS) entry which is preliminary data.</text>
</comment>
<reference evidence="2" key="1">
    <citation type="submission" date="2023-07" db="EMBL/GenBank/DDBJ databases">
        <title>draft genome sequence of fig (Ficus carica).</title>
        <authorList>
            <person name="Takahashi T."/>
            <person name="Nishimura K."/>
        </authorList>
    </citation>
    <scope>NUCLEOTIDE SEQUENCE</scope>
</reference>